<evidence type="ECO:0000256" key="8">
    <source>
        <dbReference type="ARBA" id="ARBA00022958"/>
    </source>
</evidence>
<dbReference type="Pfam" id="PF02705">
    <property type="entry name" value="K_trans"/>
    <property type="match status" value="1"/>
</dbReference>
<name>A0A7C9HJN3_9MICO</name>
<keyword evidence="11 12" id="KW-0472">Membrane</keyword>
<dbReference type="HAMAP" id="MF_01522">
    <property type="entry name" value="Kup"/>
    <property type="match status" value="1"/>
</dbReference>
<evidence type="ECO:0000256" key="11">
    <source>
        <dbReference type="ARBA" id="ARBA00023136"/>
    </source>
</evidence>
<feature type="transmembrane region" description="Helical" evidence="12">
    <location>
        <begin position="449"/>
        <end position="470"/>
    </location>
</feature>
<dbReference type="InterPro" id="IPR003855">
    <property type="entry name" value="K+_transporter"/>
</dbReference>
<feature type="transmembrane region" description="Helical" evidence="12">
    <location>
        <begin position="124"/>
        <end position="146"/>
    </location>
</feature>
<feature type="transmembrane region" description="Helical" evidence="12">
    <location>
        <begin position="534"/>
        <end position="552"/>
    </location>
</feature>
<evidence type="ECO:0000313" key="17">
    <source>
        <dbReference type="Proteomes" id="UP000480122"/>
    </source>
</evidence>
<sequence length="732" mass="76707">MGLRVRLRDRHRLPVLRHRADARTGLPRRAEGGRHGGCGIHLGLAGRHVRHDGDRPVPARSALVRRDDPGAHPGILVRHAGRDDRGLLHELPRELAAHPRRGQGADVTATRRAGQAPPATPTGAAAIGALGVVFGDIGTSPLYALSAALAPAGSIDSTTVYGVTSMVVWSITLVVTVLYVGVLMRFDNDGEGGLLALLAQLRRAHPTATVRTLATVVAILGAAMFLGDSMITPAISVLSAVEGLTTFDPDLGAVVVPITVAILVGLFVVQRFGAARIGRVFGPIMLAWFGLLAVLGFVAIAGRPDVLVALSPHWIVLLVAEHPWTAFLALGGVVLAITGAEALFADMGHFGRRPVTIAWLAIVFPCLLVAYVGQAAAVLTAGAAGPNSFFLLVPGWATVPVVILATVATVIASQAVISGAFSAVHQAGRLDLIPTVRVVHTSASHRGQLYLPAVNLLLAVAVIGLVVGFQSSSALASAYGIAVTVTLSSTTTLLLLLLRARGRLSALRAIGIVAILGVLLAFLAANLTKVVTGGWVPLGVGVLLVVTMWTWWRGSRRMAIARRADEPLLAGLVDHLAAAPRVPGTTVYLARSSDTAPVALTTILERYRVLSEHVIVLAMRTTTSPFGVEVESRPLVPGVTVVEAGFGYRQRVRVSDALAIAAARTDAGFAPEQLEDATYVVSSDSPVADADSALPRWQQRLFIALERVHGSAVDLAQLPAARTVIVGRELRV</sequence>
<keyword evidence="3 12" id="KW-0813">Transport</keyword>
<reference evidence="16 17" key="1">
    <citation type="submission" date="2019-11" db="EMBL/GenBank/DDBJ databases">
        <title>Agromyces kandeliae sp. nov., isolated from mangrove soil.</title>
        <authorList>
            <person name="Wang R."/>
        </authorList>
    </citation>
    <scope>NUCLEOTIDE SEQUENCE [LARGE SCALE GENOMIC DNA]</scope>
    <source>
        <strain evidence="16 17">JCM 11431</strain>
    </source>
</reference>
<evidence type="ECO:0000256" key="9">
    <source>
        <dbReference type="ARBA" id="ARBA00022989"/>
    </source>
</evidence>
<evidence type="ECO:0000256" key="6">
    <source>
        <dbReference type="ARBA" id="ARBA00022692"/>
    </source>
</evidence>
<evidence type="ECO:0000256" key="1">
    <source>
        <dbReference type="ARBA" id="ARBA00004141"/>
    </source>
</evidence>
<dbReference type="PANTHER" id="PTHR30540:SF79">
    <property type="entry name" value="LOW AFFINITY POTASSIUM TRANSPORT SYSTEM PROTEIN KUP"/>
    <property type="match status" value="1"/>
</dbReference>
<evidence type="ECO:0000259" key="15">
    <source>
        <dbReference type="Pfam" id="PF22776"/>
    </source>
</evidence>
<keyword evidence="7 12" id="KW-0769">Symport</keyword>
<feature type="transmembrane region" description="Helical" evidence="12">
    <location>
        <begin position="322"/>
        <end position="345"/>
    </location>
</feature>
<dbReference type="InterPro" id="IPR053951">
    <property type="entry name" value="K_trans_N"/>
</dbReference>
<keyword evidence="9 12" id="KW-1133">Transmembrane helix</keyword>
<comment type="subcellular location">
    <subcellularLocation>
        <location evidence="12">Cell membrane</location>
        <topology evidence="12">Multi-pass membrane protein</topology>
    </subcellularLocation>
    <subcellularLocation>
        <location evidence="1">Membrane</location>
        <topology evidence="1">Multi-pass membrane protein</topology>
    </subcellularLocation>
</comment>
<keyword evidence="6 12" id="KW-0812">Transmembrane</keyword>
<feature type="transmembrane region" description="Helical" evidence="12">
    <location>
        <begin position="251"/>
        <end position="269"/>
    </location>
</feature>
<feature type="transmembrane region" description="Helical" evidence="12">
    <location>
        <begin position="166"/>
        <end position="187"/>
    </location>
</feature>
<evidence type="ECO:0000256" key="2">
    <source>
        <dbReference type="ARBA" id="ARBA00007019"/>
    </source>
</evidence>
<dbReference type="AlphaFoldDB" id="A0A7C9HJN3"/>
<dbReference type="GO" id="GO:0015293">
    <property type="term" value="F:symporter activity"/>
    <property type="evidence" value="ECO:0007669"/>
    <property type="project" value="UniProtKB-UniRule"/>
</dbReference>
<dbReference type="GO" id="GO:0005886">
    <property type="term" value="C:plasma membrane"/>
    <property type="evidence" value="ECO:0007669"/>
    <property type="project" value="UniProtKB-SubCell"/>
</dbReference>
<evidence type="ECO:0000256" key="4">
    <source>
        <dbReference type="ARBA" id="ARBA00022475"/>
    </source>
</evidence>
<feature type="transmembrane region" description="Helical" evidence="12">
    <location>
        <begin position="509"/>
        <end position="528"/>
    </location>
</feature>
<dbReference type="InterPro" id="IPR053952">
    <property type="entry name" value="K_trans_C"/>
</dbReference>
<comment type="similarity">
    <text evidence="2 12">Belongs to the HAK/KUP transporter (TC 2.A.72) family.</text>
</comment>
<feature type="transmembrane region" description="Helical" evidence="12">
    <location>
        <begin position="357"/>
        <end position="383"/>
    </location>
</feature>
<feature type="transmembrane region" description="Helical" evidence="12">
    <location>
        <begin position="476"/>
        <end position="497"/>
    </location>
</feature>
<evidence type="ECO:0000256" key="3">
    <source>
        <dbReference type="ARBA" id="ARBA00022448"/>
    </source>
</evidence>
<keyword evidence="17" id="KW-1185">Reference proteome</keyword>
<evidence type="ECO:0000259" key="14">
    <source>
        <dbReference type="Pfam" id="PF02705"/>
    </source>
</evidence>
<feature type="transmembrane region" description="Helical" evidence="12">
    <location>
        <begin position="208"/>
        <end position="231"/>
    </location>
</feature>
<protein>
    <recommendedName>
        <fullName evidence="12">Probable potassium transport system protein Kup</fullName>
    </recommendedName>
</protein>
<comment type="function">
    <text evidence="12">Transport of potassium into the cell. Likely operates as a K(+):H(+) symporter.</text>
</comment>
<evidence type="ECO:0000256" key="12">
    <source>
        <dbReference type="HAMAP-Rule" id="MF_01522"/>
    </source>
</evidence>
<feature type="domain" description="K+ potassium transporter integral membrane" evidence="14">
    <location>
        <begin position="126"/>
        <end position="563"/>
    </location>
</feature>
<gene>
    <name evidence="12" type="primary">kup</name>
    <name evidence="16" type="ORF">GLX25_16720</name>
</gene>
<keyword evidence="5 12" id="KW-0633">Potassium transport</keyword>
<evidence type="ECO:0000256" key="7">
    <source>
        <dbReference type="ARBA" id="ARBA00022847"/>
    </source>
</evidence>
<evidence type="ECO:0000256" key="13">
    <source>
        <dbReference type="SAM" id="MobiDB-lite"/>
    </source>
</evidence>
<keyword evidence="10 12" id="KW-0406">Ion transport</keyword>
<organism evidence="16 17">
    <name type="scientific">Agromyces luteolus</name>
    <dbReference type="NCBI Taxonomy" id="88373"/>
    <lineage>
        <taxon>Bacteria</taxon>
        <taxon>Bacillati</taxon>
        <taxon>Actinomycetota</taxon>
        <taxon>Actinomycetes</taxon>
        <taxon>Micrococcales</taxon>
        <taxon>Microbacteriaceae</taxon>
        <taxon>Agromyces</taxon>
    </lineage>
</organism>
<keyword evidence="8 12" id="KW-0630">Potassium</keyword>
<comment type="catalytic activity">
    <reaction evidence="12">
        <text>K(+)(in) + H(+)(in) = K(+)(out) + H(+)(out)</text>
        <dbReference type="Rhea" id="RHEA:28490"/>
        <dbReference type="ChEBI" id="CHEBI:15378"/>
        <dbReference type="ChEBI" id="CHEBI:29103"/>
    </reaction>
</comment>
<dbReference type="InterPro" id="IPR023051">
    <property type="entry name" value="Kup"/>
</dbReference>
<feature type="transmembrane region" description="Helical" evidence="12">
    <location>
        <begin position="389"/>
        <end position="412"/>
    </location>
</feature>
<dbReference type="GO" id="GO:0015079">
    <property type="term" value="F:potassium ion transmembrane transporter activity"/>
    <property type="evidence" value="ECO:0007669"/>
    <property type="project" value="UniProtKB-UniRule"/>
</dbReference>
<feature type="transmembrane region" description="Helical" evidence="12">
    <location>
        <begin position="281"/>
        <end position="302"/>
    </location>
</feature>
<comment type="caution">
    <text evidence="16">The sequence shown here is derived from an EMBL/GenBank/DDBJ whole genome shotgun (WGS) entry which is preliminary data.</text>
</comment>
<accession>A0A7C9HJN3</accession>
<evidence type="ECO:0000256" key="5">
    <source>
        <dbReference type="ARBA" id="ARBA00022538"/>
    </source>
</evidence>
<feature type="region of interest" description="Disordered" evidence="13">
    <location>
        <begin position="98"/>
        <end position="120"/>
    </location>
</feature>
<dbReference type="Pfam" id="PF22776">
    <property type="entry name" value="K_trans_C"/>
    <property type="match status" value="1"/>
</dbReference>
<evidence type="ECO:0000313" key="16">
    <source>
        <dbReference type="EMBL" id="MUN08748.1"/>
    </source>
</evidence>
<feature type="compositionally biased region" description="Low complexity" evidence="13">
    <location>
        <begin position="108"/>
        <end position="120"/>
    </location>
</feature>
<proteinExistence type="inferred from homology"/>
<keyword evidence="4 12" id="KW-1003">Cell membrane</keyword>
<dbReference type="Proteomes" id="UP000480122">
    <property type="component" value="Unassembled WGS sequence"/>
</dbReference>
<dbReference type="OrthoDB" id="9805577at2"/>
<dbReference type="EMBL" id="WODA01000025">
    <property type="protein sequence ID" value="MUN08748.1"/>
    <property type="molecule type" value="Genomic_DNA"/>
</dbReference>
<evidence type="ECO:0000256" key="10">
    <source>
        <dbReference type="ARBA" id="ARBA00023065"/>
    </source>
</evidence>
<feature type="domain" description="K+ potassium transporter C-terminal" evidence="15">
    <location>
        <begin position="583"/>
        <end position="730"/>
    </location>
</feature>
<dbReference type="PANTHER" id="PTHR30540">
    <property type="entry name" value="OSMOTIC STRESS POTASSIUM TRANSPORTER"/>
    <property type="match status" value="1"/>
</dbReference>